<dbReference type="CDD" id="cd02696">
    <property type="entry name" value="MurNAc-LAA"/>
    <property type="match status" value="1"/>
</dbReference>
<dbReference type="Gene3D" id="3.40.630.40">
    <property type="entry name" value="Zn-dependent exopeptidases"/>
    <property type="match status" value="1"/>
</dbReference>
<evidence type="ECO:0000256" key="2">
    <source>
        <dbReference type="ARBA" id="ARBA00023316"/>
    </source>
</evidence>
<dbReference type="EMBL" id="LS483476">
    <property type="protein sequence ID" value="SQI51358.1"/>
    <property type="molecule type" value="Genomic_DNA"/>
</dbReference>
<name>A0A2X4VU59_LEDLE</name>
<dbReference type="PANTHER" id="PTHR30404:SF0">
    <property type="entry name" value="N-ACETYLMURAMOYL-L-ALANINE AMIDASE AMIC"/>
    <property type="match status" value="1"/>
</dbReference>
<dbReference type="SMART" id="SM00287">
    <property type="entry name" value="SH3b"/>
    <property type="match status" value="2"/>
</dbReference>
<keyword evidence="5" id="KW-1185">Reference proteome</keyword>
<dbReference type="GO" id="GO:0008745">
    <property type="term" value="F:N-acetylmuramoyl-L-alanine amidase activity"/>
    <property type="evidence" value="ECO:0007669"/>
    <property type="project" value="UniProtKB-EC"/>
</dbReference>
<dbReference type="Pfam" id="PF08239">
    <property type="entry name" value="SH3_3"/>
    <property type="match status" value="2"/>
</dbReference>
<dbReference type="GO" id="GO:0009253">
    <property type="term" value="P:peptidoglycan catabolic process"/>
    <property type="evidence" value="ECO:0007669"/>
    <property type="project" value="InterPro"/>
</dbReference>
<dbReference type="Proteomes" id="UP000249134">
    <property type="component" value="Chromosome 1"/>
</dbReference>
<evidence type="ECO:0000313" key="4">
    <source>
        <dbReference type="EMBL" id="SQI51358.1"/>
    </source>
</evidence>
<feature type="domain" description="SH3b" evidence="3">
    <location>
        <begin position="30"/>
        <end position="92"/>
    </location>
</feature>
<feature type="domain" description="SH3b" evidence="3">
    <location>
        <begin position="104"/>
        <end position="166"/>
    </location>
</feature>
<dbReference type="PROSITE" id="PS51781">
    <property type="entry name" value="SH3B"/>
    <property type="match status" value="2"/>
</dbReference>
<dbReference type="GO" id="GO:0071555">
    <property type="term" value="P:cell wall organization"/>
    <property type="evidence" value="ECO:0007669"/>
    <property type="project" value="UniProtKB-KW"/>
</dbReference>
<dbReference type="RefSeq" id="WP_066145366.1">
    <property type="nucleotide sequence ID" value="NZ_CBCSGM010000006.1"/>
</dbReference>
<keyword evidence="2" id="KW-0961">Cell wall biogenesis/degradation</keyword>
<sequence length="363" mass="39780">MNKITINTTLFLAVILICFSYSSQKTFANQASYKVGASSLNVRIKPAIDAEVIGSLSNGTLVKVLDVEYDWAKIEYNGQTGWIASHFLFQSSSFEGTTIQDSSSTSVTVAADGVRLRSGPGTGFSIIGYTTYGDKFKLIESNGEWQRVRLDNGKSAWIAGWLVTTSAQATSQESTPQQVAAKINEALTGQTIIIDAGHGGQDPGAIGIGGVFEKEYTLRTAQLVVEKLKNAGAHVIMTRSSDEYINVNKRVDISRSYPSSVFISIHYNAHENATAKGIGTYYYHHSDKEISSAIQNQLISQTLLQDDGVQFGDFYVLRNNHQHSLLLELGFITNQHDLSAIKTQNYQHQVANAITEGLINYFN</sequence>
<gene>
    <name evidence="4" type="primary">lytC_1</name>
    <name evidence="4" type="ORF">NCTC4824_00203</name>
</gene>
<dbReference type="EC" id="3.5.1.28" evidence="4"/>
<dbReference type="KEGG" id="blen:NCTC4824_00203"/>
<dbReference type="STRING" id="1348624.GCA_001591545_03585"/>
<dbReference type="Gene3D" id="2.30.30.40">
    <property type="entry name" value="SH3 Domains"/>
    <property type="match status" value="2"/>
</dbReference>
<dbReference type="GO" id="GO:0030288">
    <property type="term" value="C:outer membrane-bounded periplasmic space"/>
    <property type="evidence" value="ECO:0007669"/>
    <property type="project" value="TreeGrafter"/>
</dbReference>
<proteinExistence type="predicted"/>
<keyword evidence="1 4" id="KW-0378">Hydrolase</keyword>
<dbReference type="InterPro" id="IPR050695">
    <property type="entry name" value="N-acetylmuramoyl_amidase_3"/>
</dbReference>
<evidence type="ECO:0000313" key="5">
    <source>
        <dbReference type="Proteomes" id="UP000249134"/>
    </source>
</evidence>
<dbReference type="Pfam" id="PF01520">
    <property type="entry name" value="Amidase_3"/>
    <property type="match status" value="1"/>
</dbReference>
<dbReference type="PIRSF" id="PIRSF037846">
    <property type="entry name" value="Autolysin_YrvJ_prd"/>
    <property type="match status" value="1"/>
</dbReference>
<dbReference type="InterPro" id="IPR002508">
    <property type="entry name" value="MurNAc-LAA_cat"/>
</dbReference>
<dbReference type="SMART" id="SM00646">
    <property type="entry name" value="Ami_3"/>
    <property type="match status" value="1"/>
</dbReference>
<evidence type="ECO:0000256" key="1">
    <source>
        <dbReference type="ARBA" id="ARBA00022801"/>
    </source>
</evidence>
<dbReference type="InterPro" id="IPR017293">
    <property type="entry name" value="N-acetylmuramoyl-L-ala_amidase"/>
</dbReference>
<dbReference type="SUPFAM" id="SSF53187">
    <property type="entry name" value="Zn-dependent exopeptidases"/>
    <property type="match status" value="1"/>
</dbReference>
<protein>
    <submittedName>
        <fullName evidence="4">N-acetylmuramoyl-L-alanine amidase cwlB</fullName>
        <ecNumber evidence="4">3.5.1.28</ecNumber>
    </submittedName>
</protein>
<reference evidence="4 5" key="1">
    <citation type="submission" date="2018-06" db="EMBL/GenBank/DDBJ databases">
        <authorList>
            <consortium name="Pathogen Informatics"/>
            <person name="Doyle S."/>
        </authorList>
    </citation>
    <scope>NUCLEOTIDE SEQUENCE [LARGE SCALE GENOMIC DNA]</scope>
    <source>
        <strain evidence="4 5">NCTC4824</strain>
    </source>
</reference>
<dbReference type="PANTHER" id="PTHR30404">
    <property type="entry name" value="N-ACETYLMURAMOYL-L-ALANINE AMIDASE"/>
    <property type="match status" value="1"/>
</dbReference>
<organism evidence="4 5">
    <name type="scientific">Lederbergia lenta</name>
    <name type="common">Bacillus lentus</name>
    <dbReference type="NCBI Taxonomy" id="1467"/>
    <lineage>
        <taxon>Bacteria</taxon>
        <taxon>Bacillati</taxon>
        <taxon>Bacillota</taxon>
        <taxon>Bacilli</taxon>
        <taxon>Bacillales</taxon>
        <taxon>Bacillaceae</taxon>
        <taxon>Lederbergia</taxon>
    </lineage>
</organism>
<accession>A0A2X4VU59</accession>
<evidence type="ECO:0000259" key="3">
    <source>
        <dbReference type="PROSITE" id="PS51781"/>
    </source>
</evidence>
<dbReference type="AlphaFoldDB" id="A0A2X4VU59"/>
<dbReference type="InterPro" id="IPR003646">
    <property type="entry name" value="SH3-like_bac-type"/>
</dbReference>